<dbReference type="EMBL" id="QMKO01001600">
    <property type="protein sequence ID" value="RTG88209.1"/>
    <property type="molecule type" value="Genomic_DNA"/>
</dbReference>
<dbReference type="PANTHER" id="PTHR22255">
    <property type="entry name" value="LP06548P"/>
    <property type="match status" value="1"/>
</dbReference>
<dbReference type="Pfam" id="PF23071">
    <property type="entry name" value="DUF7044"/>
    <property type="match status" value="1"/>
</dbReference>
<dbReference type="InterPro" id="IPR055472">
    <property type="entry name" value="DUF7044"/>
</dbReference>
<dbReference type="InterPro" id="IPR055471">
    <property type="entry name" value="DUF7043"/>
</dbReference>
<proteinExistence type="predicted"/>
<keyword evidence="1" id="KW-0732">Signal</keyword>
<accession>A0A430QKL1</accession>
<evidence type="ECO:0000313" key="6">
    <source>
        <dbReference type="Proteomes" id="UP000290809"/>
    </source>
</evidence>
<evidence type="ECO:0000259" key="4">
    <source>
        <dbReference type="Pfam" id="PF23071"/>
    </source>
</evidence>
<comment type="caution">
    <text evidence="5">The sequence shown here is derived from an EMBL/GenBank/DDBJ whole genome shotgun (WGS) entry which is preliminary data.</text>
</comment>
<dbReference type="AlphaFoldDB" id="A0A430QKL1"/>
<dbReference type="InterPro" id="IPR055470">
    <property type="entry name" value="DUF7042"/>
</dbReference>
<evidence type="ECO:0000256" key="1">
    <source>
        <dbReference type="SAM" id="SignalP"/>
    </source>
</evidence>
<evidence type="ECO:0000259" key="3">
    <source>
        <dbReference type="Pfam" id="PF23070"/>
    </source>
</evidence>
<protein>
    <submittedName>
        <fullName evidence="5">Uncharacterized protein</fullName>
    </submittedName>
</protein>
<dbReference type="GO" id="GO:0042060">
    <property type="term" value="P:wound healing"/>
    <property type="evidence" value="ECO:0007669"/>
    <property type="project" value="TreeGrafter"/>
</dbReference>
<reference evidence="5 6" key="1">
    <citation type="journal article" date="2019" name="PLoS Pathog.">
        <title>Genome sequence of the bovine parasite Schistosoma bovis Tanzania.</title>
        <authorList>
            <person name="Oey H."/>
            <person name="Zakrzewski M."/>
            <person name="Gobert G."/>
            <person name="Gravermann K."/>
            <person name="Stoye J."/>
            <person name="Jones M."/>
            <person name="Mcmanus D."/>
            <person name="Krause L."/>
        </authorList>
    </citation>
    <scope>NUCLEOTIDE SEQUENCE [LARGE SCALE GENOMIC DNA]</scope>
    <source>
        <strain evidence="5 6">TAN1997</strain>
    </source>
</reference>
<evidence type="ECO:0000313" key="5">
    <source>
        <dbReference type="EMBL" id="RTG88209.1"/>
    </source>
</evidence>
<gene>
    <name evidence="5" type="ORF">DC041_0011345</name>
</gene>
<feature type="signal peptide" evidence="1">
    <location>
        <begin position="1"/>
        <end position="21"/>
    </location>
</feature>
<dbReference type="Proteomes" id="UP000290809">
    <property type="component" value="Unassembled WGS sequence"/>
</dbReference>
<evidence type="ECO:0000259" key="2">
    <source>
        <dbReference type="Pfam" id="PF23069"/>
    </source>
</evidence>
<feature type="domain" description="DUF7042" evidence="2">
    <location>
        <begin position="146"/>
        <end position="290"/>
    </location>
</feature>
<organism evidence="5 6">
    <name type="scientific">Schistosoma bovis</name>
    <name type="common">Blood fluke</name>
    <dbReference type="NCBI Taxonomy" id="6184"/>
    <lineage>
        <taxon>Eukaryota</taxon>
        <taxon>Metazoa</taxon>
        <taxon>Spiralia</taxon>
        <taxon>Lophotrochozoa</taxon>
        <taxon>Platyhelminthes</taxon>
        <taxon>Trematoda</taxon>
        <taxon>Digenea</taxon>
        <taxon>Strigeidida</taxon>
        <taxon>Schistosomatoidea</taxon>
        <taxon>Schistosomatidae</taxon>
        <taxon>Schistosoma</taxon>
    </lineage>
</organism>
<keyword evidence="6" id="KW-1185">Reference proteome</keyword>
<sequence length="586" mass="68465">MRSYYLAVTLLVLFVNYETEGTCEIPAKYVKTLFSIENGKETTTQILKSQLIQTLESLWGSCHMIVSENTNSDAVEDIVVVYKNMTKDCFFCYDFIFRSPNVIQYRRSQCQRPEFGSNESTICGSLATSELETGFVRSREDYSDFNCKSIIEGVFAFDYRIVGSTGLCSSPFSLIKACQRQGSPLRDNSILEQTFGYCPNFQDQSILEDPNIVFGKANIWRCYGRWTDKSGTIWAAIAYDTNQLRFRYRCLTTRIDQQNPQDIYYWGMSTNSDCKVLYNYNNAPIRLELRPAFDPTSQLSELQPGCKLPTNFSGHWFYPSEYQTSVRLIILVDINATHIYMKRKQANFLYDHIYFVCRQQQESRYLMTVITLGKCETDFMCMDFMPRHHNIIRFRMGRPFPLLHRERHSMGASYMQRLYREACHWSSFTLNYIEWTYEYFVQDPPTPINCPIQGKFKFIQRGQQQEKYITKIPGGMTPRPWVQVSNNFRCWIYKRLSFRTYLMSRGRGNRCSKIQTAESSLPEEGASLLLELTEDEYQFDVCPMSWDDGRNPYANPAILDVYASGCILRPFNGLLICLILIHMLYR</sequence>
<dbReference type="PANTHER" id="PTHR22255:SF1">
    <property type="entry name" value="LD32918P"/>
    <property type="match status" value="1"/>
</dbReference>
<name>A0A430QKL1_SCHBO</name>
<dbReference type="Pfam" id="PF23069">
    <property type="entry name" value="DUF7042"/>
    <property type="match status" value="1"/>
</dbReference>
<feature type="chain" id="PRO_5019090472" evidence="1">
    <location>
        <begin position="22"/>
        <end position="586"/>
    </location>
</feature>
<feature type="domain" description="DUF7044" evidence="4">
    <location>
        <begin position="22"/>
        <end position="123"/>
    </location>
</feature>
<dbReference type="STRING" id="6184.A0A430QKL1"/>
<dbReference type="Pfam" id="PF23070">
    <property type="entry name" value="DUF7043"/>
    <property type="match status" value="1"/>
</dbReference>
<feature type="domain" description="DUF7043" evidence="3">
    <location>
        <begin position="304"/>
        <end position="406"/>
    </location>
</feature>